<evidence type="ECO:0000256" key="5">
    <source>
        <dbReference type="ARBA" id="ARBA00022578"/>
    </source>
</evidence>
<dbReference type="GO" id="GO:0032196">
    <property type="term" value="P:transposition"/>
    <property type="evidence" value="ECO:0007669"/>
    <property type="project" value="UniProtKB-KW"/>
</dbReference>
<dbReference type="InterPro" id="IPR036397">
    <property type="entry name" value="RNaseH_sf"/>
</dbReference>
<accession>A7TE15</accession>
<dbReference type="Proteomes" id="UP000000267">
    <property type="component" value="Unassembled WGS sequence"/>
</dbReference>
<dbReference type="OMA" id="VWMATEF"/>
<dbReference type="Gene3D" id="3.30.420.10">
    <property type="entry name" value="Ribonuclease H-like superfamily/Ribonuclease H"/>
    <property type="match status" value="1"/>
</dbReference>
<dbReference type="InterPro" id="IPR001584">
    <property type="entry name" value="Integrase_cat-core"/>
</dbReference>
<evidence type="ECO:0000259" key="13">
    <source>
        <dbReference type="PROSITE" id="PS50994"/>
    </source>
</evidence>
<evidence type="ECO:0000256" key="2">
    <source>
        <dbReference type="ARBA" id="ARBA00004123"/>
    </source>
</evidence>
<dbReference type="HOGENOM" id="CLU_346197_0_0_1"/>
<dbReference type="InterPro" id="IPR057670">
    <property type="entry name" value="SH3_retrovirus"/>
</dbReference>
<evidence type="ECO:0000256" key="6">
    <source>
        <dbReference type="ARBA" id="ARBA00022670"/>
    </source>
</evidence>
<dbReference type="RefSeq" id="XP_001647493.1">
    <property type="nucleotide sequence ID" value="XM_001647443.1"/>
</dbReference>
<comment type="function">
    <text evidence="10">Integrase (IN) targets the VLP to the nucleus, where a subparticle preintegration complex (PIC) containing at least integrase and the newly synthesized dsDNA copy of the retrotransposon must transit the nuclear membrane. Once in the nucleus, integrase performs the integration of the dsDNA into the host genome.</text>
</comment>
<organism evidence="15">
    <name type="scientific">Vanderwaltozyma polyspora (strain ATCC 22028 / DSM 70294 / BCRC 21397 / CBS 2163 / NBRC 10782 / NRRL Y-8283 / UCD 57-17)</name>
    <name type="common">Kluyveromyces polysporus</name>
    <dbReference type="NCBI Taxonomy" id="436907"/>
    <lineage>
        <taxon>Eukaryota</taxon>
        <taxon>Fungi</taxon>
        <taxon>Dikarya</taxon>
        <taxon>Ascomycota</taxon>
        <taxon>Saccharomycotina</taxon>
        <taxon>Saccharomycetes</taxon>
        <taxon>Saccharomycetales</taxon>
        <taxon>Saccharomycetaceae</taxon>
        <taxon>Vanderwaltozyma</taxon>
    </lineage>
</organism>
<dbReference type="GO" id="GO:0006508">
    <property type="term" value="P:proteolysis"/>
    <property type="evidence" value="ECO:0007669"/>
    <property type="project" value="UniProtKB-KW"/>
</dbReference>
<dbReference type="SUPFAM" id="SSF53098">
    <property type="entry name" value="Ribonuclease H-like"/>
    <property type="match status" value="1"/>
</dbReference>
<evidence type="ECO:0000313" key="14">
    <source>
        <dbReference type="EMBL" id="EDO19635.1"/>
    </source>
</evidence>
<proteinExistence type="predicted"/>
<dbReference type="Pfam" id="PF13976">
    <property type="entry name" value="gag_pre-integrs"/>
    <property type="match status" value="1"/>
</dbReference>
<dbReference type="GO" id="GO:0005737">
    <property type="term" value="C:cytoplasm"/>
    <property type="evidence" value="ECO:0007669"/>
    <property type="project" value="UniProtKB-SubCell"/>
</dbReference>
<dbReference type="GO" id="GO:0004523">
    <property type="term" value="F:RNA-DNA hybrid ribonuclease activity"/>
    <property type="evidence" value="ECO:0007669"/>
    <property type="project" value="UniProtKB-EC"/>
</dbReference>
<evidence type="ECO:0000256" key="10">
    <source>
        <dbReference type="ARBA" id="ARBA00025615"/>
    </source>
</evidence>
<comment type="catalytic activity">
    <reaction evidence="11">
        <text>DNA(n) + a 2'-deoxyribonucleoside 5'-triphosphate = DNA(n+1) + diphosphate</text>
        <dbReference type="Rhea" id="RHEA:22508"/>
        <dbReference type="Rhea" id="RHEA-COMP:17339"/>
        <dbReference type="Rhea" id="RHEA-COMP:17340"/>
        <dbReference type="ChEBI" id="CHEBI:33019"/>
        <dbReference type="ChEBI" id="CHEBI:61560"/>
        <dbReference type="ChEBI" id="CHEBI:173112"/>
        <dbReference type="EC" id="2.7.7.49"/>
    </reaction>
</comment>
<comment type="catalytic activity">
    <reaction evidence="12">
        <text>DNA(n) + a 2'-deoxyribonucleoside 5'-triphosphate = DNA(n+1) + diphosphate</text>
        <dbReference type="Rhea" id="RHEA:22508"/>
        <dbReference type="Rhea" id="RHEA-COMP:17339"/>
        <dbReference type="Rhea" id="RHEA-COMP:17340"/>
        <dbReference type="ChEBI" id="CHEBI:33019"/>
        <dbReference type="ChEBI" id="CHEBI:61560"/>
        <dbReference type="ChEBI" id="CHEBI:173112"/>
        <dbReference type="EC" id="2.7.7.7"/>
    </reaction>
</comment>
<dbReference type="GeneID" id="5548000"/>
<evidence type="ECO:0000313" key="15">
    <source>
        <dbReference type="Proteomes" id="UP000000267"/>
    </source>
</evidence>
<dbReference type="STRING" id="436907.A7TE15"/>
<keyword evidence="15" id="KW-1185">Reference proteome</keyword>
<dbReference type="PANTHER" id="PTHR42648">
    <property type="entry name" value="TRANSPOSASE, PUTATIVE-RELATED"/>
    <property type="match status" value="1"/>
</dbReference>
<evidence type="ECO:0000256" key="8">
    <source>
        <dbReference type="ARBA" id="ARBA00023242"/>
    </source>
</evidence>
<dbReference type="AlphaFoldDB" id="A7TE15"/>
<dbReference type="PANTHER" id="PTHR42648:SF18">
    <property type="entry name" value="RETROTRANSPOSON, UNCLASSIFIED-LIKE PROTEIN"/>
    <property type="match status" value="1"/>
</dbReference>
<dbReference type="GO" id="GO:0005634">
    <property type="term" value="C:nucleus"/>
    <property type="evidence" value="ECO:0007669"/>
    <property type="project" value="UniProtKB-SubCell"/>
</dbReference>
<dbReference type="InterPro" id="IPR039537">
    <property type="entry name" value="Retrotran_Ty1/copia-like"/>
</dbReference>
<evidence type="ECO:0000256" key="4">
    <source>
        <dbReference type="ARBA" id="ARBA00022490"/>
    </source>
</evidence>
<dbReference type="Pfam" id="PF22936">
    <property type="entry name" value="Pol_BBD"/>
    <property type="match status" value="1"/>
</dbReference>
<dbReference type="InterPro" id="IPR012337">
    <property type="entry name" value="RNaseH-like_sf"/>
</dbReference>
<dbReference type="InterPro" id="IPR025724">
    <property type="entry name" value="GAG-pre-integrase_dom"/>
</dbReference>
<evidence type="ECO:0000256" key="12">
    <source>
        <dbReference type="ARBA" id="ARBA00049244"/>
    </source>
</evidence>
<protein>
    <submittedName>
        <fullName evidence="14">Tkp5 protein</fullName>
    </submittedName>
</protein>
<dbReference type="OrthoDB" id="4369352at2759"/>
<dbReference type="GO" id="GO:0003723">
    <property type="term" value="F:RNA binding"/>
    <property type="evidence" value="ECO:0007669"/>
    <property type="project" value="UniProtKB-KW"/>
</dbReference>
<evidence type="ECO:0000256" key="1">
    <source>
        <dbReference type="ARBA" id="ARBA00000077"/>
    </source>
</evidence>
<keyword evidence="4" id="KW-0963">Cytoplasm</keyword>
<dbReference type="InParanoid" id="A7TE15"/>
<dbReference type="PROSITE" id="PS50994">
    <property type="entry name" value="INTEGRASE"/>
    <property type="match status" value="1"/>
</dbReference>
<dbReference type="eggNOG" id="KOG0017">
    <property type="taxonomic scope" value="Eukaryota"/>
</dbReference>
<comment type="catalytic activity">
    <reaction evidence="1">
        <text>Endonucleolytic cleavage to 5'-phosphomonoester.</text>
        <dbReference type="EC" id="3.1.26.4"/>
    </reaction>
</comment>
<evidence type="ECO:0000256" key="9">
    <source>
        <dbReference type="ARBA" id="ARBA00025590"/>
    </source>
</evidence>
<name>A7TE15_VANPO</name>
<dbReference type="KEGG" id="vpo:Kpol_1018p175"/>
<dbReference type="InterPro" id="IPR035179">
    <property type="entry name" value="DUF5314"/>
</dbReference>
<keyword evidence="8" id="KW-0539">Nucleus</keyword>
<comment type="subcellular location">
    <subcellularLocation>
        <location evidence="3">Cytoplasm</location>
    </subcellularLocation>
    <subcellularLocation>
        <location evidence="2">Nucleus</location>
    </subcellularLocation>
</comment>
<dbReference type="GO" id="GO:0008233">
    <property type="term" value="F:peptidase activity"/>
    <property type="evidence" value="ECO:0007669"/>
    <property type="project" value="UniProtKB-KW"/>
</dbReference>
<keyword evidence="6" id="KW-0645">Protease</keyword>
<dbReference type="GO" id="GO:0015074">
    <property type="term" value="P:DNA integration"/>
    <property type="evidence" value="ECO:0007669"/>
    <property type="project" value="InterPro"/>
</dbReference>
<gene>
    <name evidence="14" type="ORF">Kpol_1018p175</name>
</gene>
<dbReference type="EMBL" id="DS480378">
    <property type="protein sequence ID" value="EDO19635.1"/>
    <property type="molecule type" value="Genomic_DNA"/>
</dbReference>
<evidence type="ECO:0000256" key="11">
    <source>
        <dbReference type="ARBA" id="ARBA00048173"/>
    </source>
</evidence>
<evidence type="ECO:0000256" key="7">
    <source>
        <dbReference type="ARBA" id="ARBA00022884"/>
    </source>
</evidence>
<dbReference type="GO" id="GO:0003887">
    <property type="term" value="F:DNA-directed DNA polymerase activity"/>
    <property type="evidence" value="ECO:0007669"/>
    <property type="project" value="UniProtKB-EC"/>
</dbReference>
<dbReference type="Pfam" id="PF25597">
    <property type="entry name" value="SH3_retrovirus"/>
    <property type="match status" value="1"/>
</dbReference>
<comment type="function">
    <text evidence="9">Reverse transcriptase/ribonuclease H (RT) is a multifunctional enzyme that catalyzes the conversion of the retro-elements RNA genome into dsDNA within the VLP. The enzyme displays a DNA polymerase activity that can copy either DNA or RNA templates, and a ribonuclease H (RNase H) activity that cleaves the RNA strand of RNA-DNA heteroduplexes during plus-strand synthesis and hydrolyzes RNA primers. The conversion leads to a linear dsDNA copy of the retrotransposon that includes long terminal repeats (LTRs) at both ends.</text>
</comment>
<sequence>MDQHINNNSFETANSTFSVWNLRQQVMSPEAVNDTVIPIKLLGVNNFNSWLQDLTDHVSEINPIWGDYVETGNIHSITQEFNLTTDTVNSIISTLDKALRRLIVKSISPEVKIKVDEYYQNKFRTRNSLELLSYLEDLYGKKCVQHIAPVYFEMNSIHSKSLEEKTIWTRKLVKSMFDLDQLDDEIPDPTMKNTVTEYVRKLQDSAAAMVLMGITPDMKERFFDLFGQQDTVTFKEVYSMIKNSRSSASDVTATPLVAKKKWYGNKQKHLCKTGHYNVTDSISNAQVASVWMATEFQGLCYNSSTLSSPSLTSEDKSIWVLDTGSSTHISCNRESFSNFRPSTNNGTISGVGVAVKIRGYGDVMVGELTLCDVAYVPDLPINLISIRQASKKSGCSFSFDETGAYVLSANNKLTKIGSLYKKLYVLDQSLSKIEETQMSFVAISDPLLTSDVKPVSTAIRWHARFGHPGLDRYNTVARQFSLPRIVPEQVSVCPTCALAKGVMRKGKPSDTKLTCPLQLVQVGLCGGFRYKEFKDNKYFMTIRDAFTRYYVVIHLKDKKDAPVQLINWIKKTEKYFASRGGYRVGSLCTNNGGEFRNKLLHDFFIEQGITHELTIPYDSFQNGGIERGHRTIEETTRCLLISGRVPPSLWSEAVSCAVYLINRIPVTSRQNKIPVAEWYQMKLPLDGFSHLRTFGCAAFATIPHQLGDGKFSPATINGVMVGYDSEQKGYRIFHPESGNVFVSNQVTFDESSFPLEGLDVNVDAHKIATGTLNGSPSSSSSASTFTGGTLSSVFLTDFSHSHPPSSPNKGTSKGYI</sequence>
<dbReference type="Pfam" id="PF17241">
    <property type="entry name" value="Retrotran_gag_4"/>
    <property type="match status" value="1"/>
</dbReference>
<dbReference type="GO" id="GO:0003964">
    <property type="term" value="F:RNA-directed DNA polymerase activity"/>
    <property type="evidence" value="ECO:0007669"/>
    <property type="project" value="UniProtKB-EC"/>
</dbReference>
<reference evidence="14 15" key="1">
    <citation type="journal article" date="2007" name="Proc. Natl. Acad. Sci. U.S.A.">
        <title>Independent sorting-out of thousands of duplicated gene pairs in two yeast species descended from a whole-genome duplication.</title>
        <authorList>
            <person name="Scannell D.R."/>
            <person name="Frank A.C."/>
            <person name="Conant G.C."/>
            <person name="Byrne K.P."/>
            <person name="Woolfit M."/>
            <person name="Wolfe K.H."/>
        </authorList>
    </citation>
    <scope>NUCLEOTIDE SEQUENCE [LARGE SCALE GENOMIC DNA]</scope>
    <source>
        <strain evidence="15">ATCC 22028 / DSM 70294 / BCRC 21397 / CBS 2163 / NBRC 10782 / NRRL Y-8283 / UCD 57-17</strain>
    </source>
</reference>
<dbReference type="PhylomeDB" id="A7TE15"/>
<feature type="domain" description="Integrase catalytic" evidence="13">
    <location>
        <begin position="512"/>
        <end position="682"/>
    </location>
</feature>
<keyword evidence="5" id="KW-0815">Transposition</keyword>
<dbReference type="InterPro" id="IPR054722">
    <property type="entry name" value="PolX-like_BBD"/>
</dbReference>
<evidence type="ECO:0000256" key="3">
    <source>
        <dbReference type="ARBA" id="ARBA00004496"/>
    </source>
</evidence>
<keyword evidence="7" id="KW-0694">RNA-binding</keyword>
<keyword evidence="6" id="KW-0378">Hydrolase</keyword>